<dbReference type="GO" id="GO:0006364">
    <property type="term" value="P:rRNA processing"/>
    <property type="evidence" value="ECO:0007669"/>
    <property type="project" value="TreeGrafter"/>
</dbReference>
<feature type="region of interest" description="Disordered" evidence="2">
    <location>
        <begin position="306"/>
        <end position="331"/>
    </location>
</feature>
<feature type="compositionally biased region" description="Polar residues" evidence="2">
    <location>
        <begin position="157"/>
        <end position="172"/>
    </location>
</feature>
<dbReference type="InterPro" id="IPR036389">
    <property type="entry name" value="RNase_III_sf"/>
</dbReference>
<dbReference type="GO" id="GO:0003723">
    <property type="term" value="F:RNA binding"/>
    <property type="evidence" value="ECO:0007669"/>
    <property type="project" value="UniProtKB-KW"/>
</dbReference>
<name>A0A4T0HH01_WALIC</name>
<sequence length="670" mass="75783">MSLPPLSPVIVIQCLAIDQGLITLGRSLLQSFVVDYVLTKNAQADLNSVLHSIISEPKLASISEDLKITQLKALPEIRDKANILLAFIGAIYKEMGFDKLKGWLYDVITPNITAIVESQGTAQPEMKPNVADLEAQAAEAAKSSQKEQNTAADSIKTYYNNSTGEPDTSSEGVSHRGRNGSISRSEEFKTEALQKRGRKQTEKAETEQGHQTVHSEKHKNEVHLELETYKKQAEKAEWEYKQKLQQAEKAKADTLKKVDKYKRKYERADSEMQQQAMTYKEREEGLKKELKELREIGEAKMIMDKEDEAARKREAEELSRKRKREEEAGPPLKNLRWQSSHSIDAKTEFIEGLLNEGKFNPNRPMSRYDLDHGKLLPISDEMKTEVQPEFPSSYPPPLPALTEVSLFEVLTHRSLNPPLNVMQDPEGYTSFDNERLEFLGDAVLEVHTTEAIFVQHPQLRPGGMVSLRNRLVNGNILSYFAEMYGLPSKLRVSTQLKNQDSQVQHHSMKTKADAMEAYIGAVFRDREPGISRSWLIELLGPFVKCHLTAVQREFEERNRGEVQGHWSTAINKIFGNKLNWEFGETDRNLDGVASWFAILHMDGQKIAEASSSSKKNARFTIAAMMAEHLNVPDAAGNYIPEGFSENIKHGYLNKEALDGLKCVEELTDKK</sequence>
<dbReference type="Pfam" id="PF00636">
    <property type="entry name" value="Ribonuclease_3"/>
    <property type="match status" value="1"/>
</dbReference>
<organism evidence="4 5">
    <name type="scientific">Wallemia ichthyophaga</name>
    <dbReference type="NCBI Taxonomy" id="245174"/>
    <lineage>
        <taxon>Eukaryota</taxon>
        <taxon>Fungi</taxon>
        <taxon>Dikarya</taxon>
        <taxon>Basidiomycota</taxon>
        <taxon>Wallemiomycotina</taxon>
        <taxon>Wallemiomycetes</taxon>
        <taxon>Wallemiales</taxon>
        <taxon>Wallemiaceae</taxon>
        <taxon>Wallemia</taxon>
    </lineage>
</organism>
<keyword evidence="1" id="KW-0694">RNA-binding</keyword>
<evidence type="ECO:0000259" key="3">
    <source>
        <dbReference type="PROSITE" id="PS50142"/>
    </source>
</evidence>
<dbReference type="GO" id="GO:0034475">
    <property type="term" value="P:U4 snRNA 3'-end processing"/>
    <property type="evidence" value="ECO:0007669"/>
    <property type="project" value="TreeGrafter"/>
</dbReference>
<dbReference type="GO" id="GO:0006369">
    <property type="term" value="P:termination of RNA polymerase II transcription"/>
    <property type="evidence" value="ECO:0007669"/>
    <property type="project" value="TreeGrafter"/>
</dbReference>
<dbReference type="InterPro" id="IPR000999">
    <property type="entry name" value="RNase_III_dom"/>
</dbReference>
<accession>A0A4T0HH01</accession>
<dbReference type="GO" id="GO:0005654">
    <property type="term" value="C:nucleoplasm"/>
    <property type="evidence" value="ECO:0007669"/>
    <property type="project" value="TreeGrafter"/>
</dbReference>
<reference evidence="4 5" key="1">
    <citation type="submission" date="2019-03" db="EMBL/GenBank/DDBJ databases">
        <title>Sequencing 23 genomes of Wallemia ichthyophaga.</title>
        <authorList>
            <person name="Gostincar C."/>
        </authorList>
    </citation>
    <scope>NUCLEOTIDE SEQUENCE [LARGE SCALE GENOMIC DNA]</scope>
    <source>
        <strain evidence="4 5">EXF-8621</strain>
    </source>
</reference>
<evidence type="ECO:0000313" key="5">
    <source>
        <dbReference type="Proteomes" id="UP000306954"/>
    </source>
</evidence>
<dbReference type="Proteomes" id="UP000306954">
    <property type="component" value="Unassembled WGS sequence"/>
</dbReference>
<evidence type="ECO:0000313" key="4">
    <source>
        <dbReference type="EMBL" id="TIB13249.1"/>
    </source>
</evidence>
<feature type="region of interest" description="Disordered" evidence="2">
    <location>
        <begin position="157"/>
        <end position="221"/>
    </location>
</feature>
<feature type="domain" description="RNase III" evidence="3">
    <location>
        <begin position="406"/>
        <end position="527"/>
    </location>
</feature>
<dbReference type="SMART" id="SM00535">
    <property type="entry name" value="RIBOc"/>
    <property type="match status" value="1"/>
</dbReference>
<comment type="caution">
    <text evidence="4">The sequence shown here is derived from an EMBL/GenBank/DDBJ whole genome shotgun (WGS) entry which is preliminary data.</text>
</comment>
<dbReference type="PROSITE" id="PS00517">
    <property type="entry name" value="RNASE_3_1"/>
    <property type="match status" value="1"/>
</dbReference>
<dbReference type="PANTHER" id="PTHR11207">
    <property type="entry name" value="RIBONUCLEASE III"/>
    <property type="match status" value="1"/>
</dbReference>
<evidence type="ECO:0000256" key="1">
    <source>
        <dbReference type="ARBA" id="ARBA00022884"/>
    </source>
</evidence>
<feature type="compositionally biased region" description="Basic and acidic residues" evidence="2">
    <location>
        <begin position="306"/>
        <end position="327"/>
    </location>
</feature>
<dbReference type="GO" id="GO:0004525">
    <property type="term" value="F:ribonuclease III activity"/>
    <property type="evidence" value="ECO:0007669"/>
    <property type="project" value="InterPro"/>
</dbReference>
<dbReference type="AlphaFoldDB" id="A0A4T0HH01"/>
<dbReference type="EMBL" id="SPOF01000015">
    <property type="protein sequence ID" value="TIB13249.1"/>
    <property type="molecule type" value="Genomic_DNA"/>
</dbReference>
<dbReference type="SUPFAM" id="SSF69065">
    <property type="entry name" value="RNase III domain-like"/>
    <property type="match status" value="2"/>
</dbReference>
<dbReference type="PANTHER" id="PTHR11207:SF0">
    <property type="entry name" value="RIBONUCLEASE 3"/>
    <property type="match status" value="1"/>
</dbReference>
<evidence type="ECO:0000256" key="2">
    <source>
        <dbReference type="SAM" id="MobiDB-lite"/>
    </source>
</evidence>
<dbReference type="CDD" id="cd00593">
    <property type="entry name" value="RIBOc"/>
    <property type="match status" value="1"/>
</dbReference>
<dbReference type="Gene3D" id="1.10.1520.10">
    <property type="entry name" value="Ribonuclease III domain"/>
    <property type="match status" value="2"/>
</dbReference>
<protein>
    <recommendedName>
        <fullName evidence="3">RNase III domain-containing protein</fullName>
    </recommendedName>
</protein>
<proteinExistence type="predicted"/>
<feature type="compositionally biased region" description="Basic and acidic residues" evidence="2">
    <location>
        <begin position="184"/>
        <end position="221"/>
    </location>
</feature>
<dbReference type="PROSITE" id="PS50142">
    <property type="entry name" value="RNASE_3_2"/>
    <property type="match status" value="1"/>
</dbReference>
<gene>
    <name evidence="4" type="ORF">E3P90_01727</name>
</gene>